<evidence type="ECO:0000256" key="1">
    <source>
        <dbReference type="ARBA" id="ARBA00004651"/>
    </source>
</evidence>
<keyword evidence="3 5" id="KW-1133">Transmembrane helix</keyword>
<dbReference type="InterPro" id="IPR052714">
    <property type="entry name" value="MFS_Exporter"/>
</dbReference>
<feature type="transmembrane region" description="Helical" evidence="5">
    <location>
        <begin position="246"/>
        <end position="265"/>
    </location>
</feature>
<keyword evidence="8" id="KW-1185">Reference proteome</keyword>
<evidence type="ECO:0000259" key="6">
    <source>
        <dbReference type="PROSITE" id="PS50850"/>
    </source>
</evidence>
<feature type="domain" description="Major facilitator superfamily (MFS) profile" evidence="6">
    <location>
        <begin position="14"/>
        <end position="390"/>
    </location>
</feature>
<comment type="caution">
    <text evidence="7">The sequence shown here is derived from an EMBL/GenBank/DDBJ whole genome shotgun (WGS) entry which is preliminary data.</text>
</comment>
<feature type="transmembrane region" description="Helical" evidence="5">
    <location>
        <begin position="166"/>
        <end position="188"/>
    </location>
</feature>
<dbReference type="PANTHER" id="PTHR23531:SF1">
    <property type="entry name" value="QUINOLENE RESISTANCE PROTEIN NORA"/>
    <property type="match status" value="1"/>
</dbReference>
<dbReference type="SUPFAM" id="SSF103473">
    <property type="entry name" value="MFS general substrate transporter"/>
    <property type="match status" value="1"/>
</dbReference>
<dbReference type="InterPro" id="IPR011701">
    <property type="entry name" value="MFS"/>
</dbReference>
<comment type="subcellular location">
    <subcellularLocation>
        <location evidence="1">Cell membrane</location>
        <topology evidence="1">Multi-pass membrane protein</topology>
    </subcellularLocation>
</comment>
<feature type="transmembrane region" description="Helical" evidence="5">
    <location>
        <begin position="302"/>
        <end position="324"/>
    </location>
</feature>
<feature type="transmembrane region" description="Helical" evidence="5">
    <location>
        <begin position="80"/>
        <end position="98"/>
    </location>
</feature>
<evidence type="ECO:0000256" key="3">
    <source>
        <dbReference type="ARBA" id="ARBA00022989"/>
    </source>
</evidence>
<evidence type="ECO:0000313" key="7">
    <source>
        <dbReference type="EMBL" id="MBD2608827.1"/>
    </source>
</evidence>
<keyword evidence="4 5" id="KW-0472">Membrane</keyword>
<feature type="transmembrane region" description="Helical" evidence="5">
    <location>
        <begin position="49"/>
        <end position="68"/>
    </location>
</feature>
<dbReference type="PANTHER" id="PTHR23531">
    <property type="entry name" value="QUINOLENE RESISTANCE PROTEIN NORA"/>
    <property type="match status" value="1"/>
</dbReference>
<dbReference type="Proteomes" id="UP000660380">
    <property type="component" value="Unassembled WGS sequence"/>
</dbReference>
<gene>
    <name evidence="7" type="ORF">H6G81_30990</name>
</gene>
<evidence type="ECO:0000256" key="5">
    <source>
        <dbReference type="SAM" id="Phobius"/>
    </source>
</evidence>
<keyword evidence="2 5" id="KW-0812">Transmembrane</keyword>
<sequence>MKVFRTFDARLRQNLLILFTAGLLFWSSMGSLLPTLPLYVEHVGATKQQIGIVMGSFAIGLLLSRPWLGKTADRRGRKIVLLIGTLVAAIAPFGFLVVKSIPLLMVLRAFHGISIAAFTTGYLALVADLSDETNRGEVIGNMSLVTPIGLAIGPAIGGYLQAGVGYTALFVCAGAFGGLAALCLLAIVNPPIQTSEPGENNDNQLWRILISPRVRIPAVVMLLIGLAFGTLHTFAPLFIKSTGVDLNAGLFYTAGAIASFSVRLFAGKASDRLGRGLFITISLVIYTAAMLLLWKANSAQTFLFAAIIEGAGAGTLMPMMSTMIADRALPQERGRIFAVCIAGLDMGIAISGPVLGSIAEQVGYRDMFGYAAMLVFLAFLIFITMSGKDLANSFRFAIGRIPDVYALNPIKN</sequence>
<dbReference type="CDD" id="cd17489">
    <property type="entry name" value="MFS_YfcJ_like"/>
    <property type="match status" value="1"/>
</dbReference>
<accession>A0ABR8H051</accession>
<feature type="transmembrane region" description="Helical" evidence="5">
    <location>
        <begin position="104"/>
        <end position="126"/>
    </location>
</feature>
<feature type="transmembrane region" description="Helical" evidence="5">
    <location>
        <begin position="336"/>
        <end position="355"/>
    </location>
</feature>
<protein>
    <submittedName>
        <fullName evidence="7">MFS transporter</fullName>
    </submittedName>
</protein>
<dbReference type="InterPro" id="IPR020846">
    <property type="entry name" value="MFS_dom"/>
</dbReference>
<dbReference type="RefSeq" id="WP_029637502.1">
    <property type="nucleotide sequence ID" value="NZ_JACJTA010000111.1"/>
</dbReference>
<organism evidence="7 8">
    <name type="scientific">Scytonema hofmannii FACHB-248</name>
    <dbReference type="NCBI Taxonomy" id="1842502"/>
    <lineage>
        <taxon>Bacteria</taxon>
        <taxon>Bacillati</taxon>
        <taxon>Cyanobacteriota</taxon>
        <taxon>Cyanophyceae</taxon>
        <taxon>Nostocales</taxon>
        <taxon>Scytonemataceae</taxon>
        <taxon>Scytonema</taxon>
    </lineage>
</organism>
<feature type="transmembrane region" description="Helical" evidence="5">
    <location>
        <begin position="277"/>
        <end position="296"/>
    </location>
</feature>
<evidence type="ECO:0000313" key="8">
    <source>
        <dbReference type="Proteomes" id="UP000660380"/>
    </source>
</evidence>
<dbReference type="InterPro" id="IPR036259">
    <property type="entry name" value="MFS_trans_sf"/>
</dbReference>
<feature type="transmembrane region" description="Helical" evidence="5">
    <location>
        <begin position="214"/>
        <end position="234"/>
    </location>
</feature>
<evidence type="ECO:0000256" key="2">
    <source>
        <dbReference type="ARBA" id="ARBA00022692"/>
    </source>
</evidence>
<dbReference type="Gene3D" id="1.20.1250.20">
    <property type="entry name" value="MFS general substrate transporter like domains"/>
    <property type="match status" value="2"/>
</dbReference>
<reference evidence="7 8" key="1">
    <citation type="journal article" date="2020" name="ISME J.">
        <title>Comparative genomics reveals insights into cyanobacterial evolution and habitat adaptation.</title>
        <authorList>
            <person name="Chen M.Y."/>
            <person name="Teng W.K."/>
            <person name="Zhao L."/>
            <person name="Hu C.X."/>
            <person name="Zhou Y.K."/>
            <person name="Han B.P."/>
            <person name="Song L.R."/>
            <person name="Shu W.S."/>
        </authorList>
    </citation>
    <scope>NUCLEOTIDE SEQUENCE [LARGE SCALE GENOMIC DNA]</scope>
    <source>
        <strain evidence="7 8">FACHB-248</strain>
    </source>
</reference>
<name>A0ABR8H051_9CYAN</name>
<evidence type="ECO:0000256" key="4">
    <source>
        <dbReference type="ARBA" id="ARBA00023136"/>
    </source>
</evidence>
<dbReference type="EMBL" id="JACJTA010000111">
    <property type="protein sequence ID" value="MBD2608827.1"/>
    <property type="molecule type" value="Genomic_DNA"/>
</dbReference>
<feature type="transmembrane region" description="Helical" evidence="5">
    <location>
        <begin position="138"/>
        <end position="160"/>
    </location>
</feature>
<dbReference type="Pfam" id="PF07690">
    <property type="entry name" value="MFS_1"/>
    <property type="match status" value="1"/>
</dbReference>
<feature type="transmembrane region" description="Helical" evidence="5">
    <location>
        <begin position="367"/>
        <end position="385"/>
    </location>
</feature>
<dbReference type="PROSITE" id="PS50850">
    <property type="entry name" value="MFS"/>
    <property type="match status" value="1"/>
</dbReference>
<proteinExistence type="predicted"/>